<evidence type="ECO:0000256" key="5">
    <source>
        <dbReference type="ARBA" id="ARBA00022842"/>
    </source>
</evidence>
<evidence type="ECO:0000256" key="3">
    <source>
        <dbReference type="ARBA" id="ARBA00022553"/>
    </source>
</evidence>
<evidence type="ECO:0000256" key="7">
    <source>
        <dbReference type="ARBA" id="ARBA00023277"/>
    </source>
</evidence>
<evidence type="ECO:0000256" key="10">
    <source>
        <dbReference type="ARBA" id="ARBA00044991"/>
    </source>
</evidence>
<dbReference type="PANTHER" id="PTHR46193:SF18">
    <property type="entry name" value="HEXITOL PHOSPHATASE B"/>
    <property type="match status" value="1"/>
</dbReference>
<evidence type="ECO:0000256" key="6">
    <source>
        <dbReference type="ARBA" id="ARBA00023235"/>
    </source>
</evidence>
<dbReference type="Proteomes" id="UP001172055">
    <property type="component" value="Unassembled WGS sequence"/>
</dbReference>
<dbReference type="EMBL" id="JAUJWV010000002">
    <property type="protein sequence ID" value="MDN7242680.1"/>
    <property type="molecule type" value="Genomic_DNA"/>
</dbReference>
<dbReference type="InterPro" id="IPR036412">
    <property type="entry name" value="HAD-like_sf"/>
</dbReference>
<comment type="catalytic activity">
    <reaction evidence="8">
        <text>beta-D-glucose 1-phosphate = beta-D-glucose 6-phosphate</text>
        <dbReference type="Rhea" id="RHEA:20113"/>
        <dbReference type="ChEBI" id="CHEBI:57684"/>
        <dbReference type="ChEBI" id="CHEBI:58247"/>
        <dbReference type="EC" id="5.4.2.6"/>
    </reaction>
</comment>
<dbReference type="InterPro" id="IPR010976">
    <property type="entry name" value="B-phosphoglucomutase_hydrolase"/>
</dbReference>
<dbReference type="SFLD" id="SFLDF00046">
    <property type="entry name" value="beta-phosphoglucomutase"/>
    <property type="match status" value="1"/>
</dbReference>
<dbReference type="Gene3D" id="3.40.50.1000">
    <property type="entry name" value="HAD superfamily/HAD-like"/>
    <property type="match status" value="1"/>
</dbReference>
<evidence type="ECO:0000256" key="4">
    <source>
        <dbReference type="ARBA" id="ARBA00022723"/>
    </source>
</evidence>
<dbReference type="NCBIfam" id="TIGR01509">
    <property type="entry name" value="HAD-SF-IA-v3"/>
    <property type="match status" value="1"/>
</dbReference>
<dbReference type="GO" id="GO:0008801">
    <property type="term" value="F:beta-phosphoglucomutase activity"/>
    <property type="evidence" value="ECO:0007669"/>
    <property type="project" value="UniProtKB-EC"/>
</dbReference>
<dbReference type="InterPro" id="IPR023214">
    <property type="entry name" value="HAD_sf"/>
</dbReference>
<dbReference type="RefSeq" id="WP_301724235.1">
    <property type="nucleotide sequence ID" value="NZ_JAUJWV010000002.1"/>
</dbReference>
<dbReference type="Gene3D" id="1.10.150.240">
    <property type="entry name" value="Putative phosphatase, domain 2"/>
    <property type="match status" value="1"/>
</dbReference>
<keyword evidence="3" id="KW-0597">Phosphoprotein</keyword>
<evidence type="ECO:0000313" key="12">
    <source>
        <dbReference type="Proteomes" id="UP001172055"/>
    </source>
</evidence>
<protein>
    <recommendedName>
        <fullName evidence="10">Beta-phosphoglucomutase</fullName>
        <ecNumber evidence="9">5.4.2.6</ecNumber>
    </recommendedName>
</protein>
<dbReference type="InterPro" id="IPR006439">
    <property type="entry name" value="HAD-SF_hydro_IA"/>
</dbReference>
<dbReference type="SUPFAM" id="SSF56784">
    <property type="entry name" value="HAD-like"/>
    <property type="match status" value="1"/>
</dbReference>
<dbReference type="SFLD" id="SFLDG01129">
    <property type="entry name" value="C1.5:_HAD__Beta-PGM__Phosphata"/>
    <property type="match status" value="1"/>
</dbReference>
<dbReference type="CDD" id="cd02598">
    <property type="entry name" value="HAD_BPGM"/>
    <property type="match status" value="1"/>
</dbReference>
<evidence type="ECO:0000256" key="9">
    <source>
        <dbReference type="ARBA" id="ARBA00044968"/>
    </source>
</evidence>
<organism evidence="11 12">
    <name type="scientific">Planococcus shixiaomingii</name>
    <dbReference type="NCBI Taxonomy" id="3058393"/>
    <lineage>
        <taxon>Bacteria</taxon>
        <taxon>Bacillati</taxon>
        <taxon>Bacillota</taxon>
        <taxon>Bacilli</taxon>
        <taxon>Bacillales</taxon>
        <taxon>Caryophanaceae</taxon>
        <taxon>Planococcus</taxon>
    </lineage>
</organism>
<evidence type="ECO:0000313" key="11">
    <source>
        <dbReference type="EMBL" id="MDN7242680.1"/>
    </source>
</evidence>
<dbReference type="InterPro" id="IPR023198">
    <property type="entry name" value="PGP-like_dom2"/>
</dbReference>
<evidence type="ECO:0000256" key="2">
    <source>
        <dbReference type="ARBA" id="ARBA00006171"/>
    </source>
</evidence>
<dbReference type="SFLD" id="SFLDG01135">
    <property type="entry name" value="C1.5.6:_HAD__Beta-PGM__Phospha"/>
    <property type="match status" value="1"/>
</dbReference>
<keyword evidence="7" id="KW-0119">Carbohydrate metabolism</keyword>
<dbReference type="InterPro" id="IPR010972">
    <property type="entry name" value="Beta-PGM"/>
</dbReference>
<comment type="cofactor">
    <cofactor evidence="1">
        <name>Mg(2+)</name>
        <dbReference type="ChEBI" id="CHEBI:18420"/>
    </cofactor>
</comment>
<keyword evidence="12" id="KW-1185">Reference proteome</keyword>
<comment type="caution">
    <text evidence="11">The sequence shown here is derived from an EMBL/GenBank/DDBJ whole genome shotgun (WGS) entry which is preliminary data.</text>
</comment>
<keyword evidence="6 11" id="KW-0413">Isomerase</keyword>
<gene>
    <name evidence="11" type="primary">pgmB</name>
    <name evidence="11" type="ORF">QWY14_12775</name>
</gene>
<evidence type="ECO:0000256" key="1">
    <source>
        <dbReference type="ARBA" id="ARBA00001946"/>
    </source>
</evidence>
<evidence type="ECO:0000256" key="8">
    <source>
        <dbReference type="ARBA" id="ARBA00044926"/>
    </source>
</evidence>
<dbReference type="SFLD" id="SFLDS00003">
    <property type="entry name" value="Haloacid_Dehalogenase"/>
    <property type="match status" value="1"/>
</dbReference>
<sequence length="228" mass="25317">MTHYPKLFIYDLDGVITDTAEFHFLAWQKLAEELGISFDRQFNEQLKGINRMDSLDRILELDPSLPAFSFEEKEKLATRKNEYYLELIESVNPSHILPGIETLLKANKDSNVKIALGSASKNAPAILDKLGLTGYFDYLVDASKVEKGKPDPETFTTAADALEIAYPDCIGIEDSAAGVEAINKANMFSVGVGDAAHLSHAHYLVEDTSALIFENIIEQYQKASLKLK</sequence>
<reference evidence="11 12" key="1">
    <citation type="submission" date="2023-06" db="EMBL/GenBank/DDBJ databases">
        <title>Novel species in genus Planococcus.</title>
        <authorList>
            <person name="Ning S."/>
        </authorList>
    </citation>
    <scope>NUCLEOTIDE SEQUENCE [LARGE SCALE GENOMIC DNA]</scope>
    <source>
        <strain evidence="11 12">N028</strain>
    </source>
</reference>
<dbReference type="PANTHER" id="PTHR46193">
    <property type="entry name" value="6-PHOSPHOGLUCONATE PHOSPHATASE"/>
    <property type="match status" value="1"/>
</dbReference>
<comment type="similarity">
    <text evidence="2">Belongs to the HAD-like hydrolase superfamily. CbbY/CbbZ/Gph/YieH family.</text>
</comment>
<proteinExistence type="inferred from homology"/>
<dbReference type="InterPro" id="IPR051600">
    <property type="entry name" value="Beta-PGM-like"/>
</dbReference>
<dbReference type="NCBIfam" id="TIGR01990">
    <property type="entry name" value="bPGM"/>
    <property type="match status" value="1"/>
</dbReference>
<dbReference type="NCBIfam" id="TIGR02009">
    <property type="entry name" value="PGMB-YQAB-SF"/>
    <property type="match status" value="1"/>
</dbReference>
<keyword evidence="4" id="KW-0479">Metal-binding</keyword>
<keyword evidence="5" id="KW-0460">Magnesium</keyword>
<name>A0ABT8N465_9BACL</name>
<accession>A0ABT8N465</accession>
<dbReference type="Pfam" id="PF00702">
    <property type="entry name" value="Hydrolase"/>
    <property type="match status" value="1"/>
</dbReference>
<dbReference type="EC" id="5.4.2.6" evidence="9"/>